<evidence type="ECO:0000313" key="2">
    <source>
        <dbReference type="Proteomes" id="UP000800096"/>
    </source>
</evidence>
<protein>
    <submittedName>
        <fullName evidence="1">Uncharacterized protein</fullName>
    </submittedName>
</protein>
<sequence>MPSRNRARMRQVSFWWQQGVHDAAMLSTMVQVLSLACLSRLPPYALPRWTRCVPPSLRRSVTSRPCLGRCTPTLSRPGRSWLIEFCNLTQMHISWCHQGTEQQLHLPWSSISARIW</sequence>
<accession>A0A6A5QNR2</accession>
<evidence type="ECO:0000313" key="1">
    <source>
        <dbReference type="EMBL" id="KAF1916450.1"/>
    </source>
</evidence>
<proteinExistence type="predicted"/>
<keyword evidence="2" id="KW-1185">Reference proteome</keyword>
<dbReference type="EMBL" id="ML979135">
    <property type="protein sequence ID" value="KAF1916450.1"/>
    <property type="molecule type" value="Genomic_DNA"/>
</dbReference>
<dbReference type="AlphaFoldDB" id="A0A6A5QNR2"/>
<dbReference type="Proteomes" id="UP000800096">
    <property type="component" value="Unassembled WGS sequence"/>
</dbReference>
<organism evidence="1 2">
    <name type="scientific">Ampelomyces quisqualis</name>
    <name type="common">Powdery mildew agent</name>
    <dbReference type="NCBI Taxonomy" id="50730"/>
    <lineage>
        <taxon>Eukaryota</taxon>
        <taxon>Fungi</taxon>
        <taxon>Dikarya</taxon>
        <taxon>Ascomycota</taxon>
        <taxon>Pezizomycotina</taxon>
        <taxon>Dothideomycetes</taxon>
        <taxon>Pleosporomycetidae</taxon>
        <taxon>Pleosporales</taxon>
        <taxon>Pleosporineae</taxon>
        <taxon>Phaeosphaeriaceae</taxon>
        <taxon>Ampelomyces</taxon>
    </lineage>
</organism>
<reference evidence="1" key="1">
    <citation type="journal article" date="2020" name="Stud. Mycol.">
        <title>101 Dothideomycetes genomes: a test case for predicting lifestyles and emergence of pathogens.</title>
        <authorList>
            <person name="Haridas S."/>
            <person name="Albert R."/>
            <person name="Binder M."/>
            <person name="Bloem J."/>
            <person name="Labutti K."/>
            <person name="Salamov A."/>
            <person name="Andreopoulos B."/>
            <person name="Baker S."/>
            <person name="Barry K."/>
            <person name="Bills G."/>
            <person name="Bluhm B."/>
            <person name="Cannon C."/>
            <person name="Castanera R."/>
            <person name="Culley D."/>
            <person name="Daum C."/>
            <person name="Ezra D."/>
            <person name="Gonzalez J."/>
            <person name="Henrissat B."/>
            <person name="Kuo A."/>
            <person name="Liang C."/>
            <person name="Lipzen A."/>
            <person name="Lutzoni F."/>
            <person name="Magnuson J."/>
            <person name="Mondo S."/>
            <person name="Nolan M."/>
            <person name="Ohm R."/>
            <person name="Pangilinan J."/>
            <person name="Park H.-J."/>
            <person name="Ramirez L."/>
            <person name="Alfaro M."/>
            <person name="Sun H."/>
            <person name="Tritt A."/>
            <person name="Yoshinaga Y."/>
            <person name="Zwiers L.-H."/>
            <person name="Turgeon B."/>
            <person name="Goodwin S."/>
            <person name="Spatafora J."/>
            <person name="Crous P."/>
            <person name="Grigoriev I."/>
        </authorList>
    </citation>
    <scope>NUCLEOTIDE SEQUENCE</scope>
    <source>
        <strain evidence="1">HMLAC05119</strain>
    </source>
</reference>
<gene>
    <name evidence="1" type="ORF">BDU57DRAFT_516579</name>
</gene>
<name>A0A6A5QNR2_AMPQU</name>
<feature type="non-terminal residue" evidence="1">
    <location>
        <position position="1"/>
    </location>
</feature>